<dbReference type="SUPFAM" id="SSF110849">
    <property type="entry name" value="ParB/Sulfiredoxin"/>
    <property type="match status" value="1"/>
</dbReference>
<dbReference type="InterPro" id="IPR036086">
    <property type="entry name" value="ParB/Sulfiredoxin_sf"/>
</dbReference>
<proteinExistence type="inferred from homology"/>
<dbReference type="Proteomes" id="UP000461162">
    <property type="component" value="Unassembled WGS sequence"/>
</dbReference>
<sequence>MVAGNRGLGRGLDALLGGVREDAQKTSASAEVRLISVEAIAPNPYQPRREFSQAALDDLCDSIRARGVLQPVLVRSVGEGRYELVAGERRLRATRQAGLGEIPALVREMTDQESLAIALIENLQREDLNAIEEALGYQQLQREFGLSQEELARQVGKSRSAVANSLRLLSLPEAVRQDIQAGAVSAGHGRAIMSIADAAAQAELHKRIVENGLTVRQAEAQAVFWKGSGRLPGAEELERTTKADTVDAPRRAEPLSPELRAAQEAFSGLLGVRVRISGTMEKGKVTVAYNSKEELRSFAERLGVELD</sequence>
<feature type="domain" description="ParB-like N-terminal" evidence="4">
    <location>
        <begin position="33"/>
        <end position="123"/>
    </location>
</feature>
<dbReference type="FunFam" id="3.90.1530.30:FF:000001">
    <property type="entry name" value="Chromosome partitioning protein ParB"/>
    <property type="match status" value="1"/>
</dbReference>
<dbReference type="NCBIfam" id="TIGR00180">
    <property type="entry name" value="parB_part"/>
    <property type="match status" value="1"/>
</dbReference>
<dbReference type="Pfam" id="PF23552">
    <property type="entry name" value="ParB_C"/>
    <property type="match status" value="1"/>
</dbReference>
<gene>
    <name evidence="5" type="ORF">GKC30_08245</name>
</gene>
<dbReference type="InterPro" id="IPR050336">
    <property type="entry name" value="Chromosome_partition/occlusion"/>
</dbReference>
<evidence type="ECO:0000256" key="1">
    <source>
        <dbReference type="ARBA" id="ARBA00006295"/>
    </source>
</evidence>
<evidence type="ECO:0000259" key="4">
    <source>
        <dbReference type="SMART" id="SM00470"/>
    </source>
</evidence>
<dbReference type="EMBL" id="WODC01000004">
    <property type="protein sequence ID" value="MUM77620.1"/>
    <property type="molecule type" value="Genomic_DNA"/>
</dbReference>
<dbReference type="GO" id="GO:0045881">
    <property type="term" value="P:positive regulation of sporulation resulting in formation of a cellular spore"/>
    <property type="evidence" value="ECO:0007669"/>
    <property type="project" value="TreeGrafter"/>
</dbReference>
<keyword evidence="6" id="KW-1185">Reference proteome</keyword>
<dbReference type="Pfam" id="PF02195">
    <property type="entry name" value="ParB_N"/>
    <property type="match status" value="1"/>
</dbReference>
<dbReference type="PANTHER" id="PTHR33375:SF1">
    <property type="entry name" value="CHROMOSOME-PARTITIONING PROTEIN PARB-RELATED"/>
    <property type="match status" value="1"/>
</dbReference>
<keyword evidence="3" id="KW-0238">DNA-binding</keyword>
<dbReference type="InterPro" id="IPR003115">
    <property type="entry name" value="ParB_N"/>
</dbReference>
<dbReference type="GO" id="GO:0007059">
    <property type="term" value="P:chromosome segregation"/>
    <property type="evidence" value="ECO:0007669"/>
    <property type="project" value="UniProtKB-KW"/>
</dbReference>
<dbReference type="AlphaFoldDB" id="A0A7K1KNP3"/>
<dbReference type="Gene3D" id="3.90.1530.30">
    <property type="match status" value="1"/>
</dbReference>
<evidence type="ECO:0000313" key="6">
    <source>
        <dbReference type="Proteomes" id="UP000461162"/>
    </source>
</evidence>
<accession>A0A7K1KNP3</accession>
<dbReference type="RefSeq" id="WP_155933924.1">
    <property type="nucleotide sequence ID" value="NZ_WODC01000004.1"/>
</dbReference>
<keyword evidence="2" id="KW-0159">Chromosome partition</keyword>
<dbReference type="SUPFAM" id="SSF109709">
    <property type="entry name" value="KorB DNA-binding domain-like"/>
    <property type="match status" value="1"/>
</dbReference>
<dbReference type="Gene3D" id="1.10.10.2830">
    <property type="match status" value="1"/>
</dbReference>
<protein>
    <submittedName>
        <fullName evidence="5">ParB/RepB/Spo0J family partition protein</fullName>
    </submittedName>
</protein>
<dbReference type="FunFam" id="1.10.10.2830:FF:000001">
    <property type="entry name" value="Chromosome partitioning protein ParB"/>
    <property type="match status" value="1"/>
</dbReference>
<dbReference type="SMART" id="SM00470">
    <property type="entry name" value="ParB"/>
    <property type="match status" value="1"/>
</dbReference>
<dbReference type="Pfam" id="PF17762">
    <property type="entry name" value="HTH_ParB"/>
    <property type="match status" value="1"/>
</dbReference>
<dbReference type="GO" id="GO:0003677">
    <property type="term" value="F:DNA binding"/>
    <property type="evidence" value="ECO:0007669"/>
    <property type="project" value="UniProtKB-KW"/>
</dbReference>
<organism evidence="5 6">
    <name type="scientific">Pseudodesulfovibrio alkaliphilus</name>
    <dbReference type="NCBI Taxonomy" id="2661613"/>
    <lineage>
        <taxon>Bacteria</taxon>
        <taxon>Pseudomonadati</taxon>
        <taxon>Thermodesulfobacteriota</taxon>
        <taxon>Desulfovibrionia</taxon>
        <taxon>Desulfovibrionales</taxon>
        <taxon>Desulfovibrionaceae</taxon>
    </lineage>
</organism>
<evidence type="ECO:0000313" key="5">
    <source>
        <dbReference type="EMBL" id="MUM77620.1"/>
    </source>
</evidence>
<reference evidence="5 6" key="1">
    <citation type="submission" date="2019-11" db="EMBL/GenBank/DDBJ databases">
        <title>Pseudodesulfovibrio alkaliphilus, sp. nov., an alkaliphilic sulfate-reducing bacteria from mud volcano of Taman peninsula, Russia.</title>
        <authorList>
            <person name="Frolova A."/>
            <person name="Merkel A.Y."/>
            <person name="Slobodkin A.I."/>
        </authorList>
    </citation>
    <scope>NUCLEOTIDE SEQUENCE [LARGE SCALE GENOMIC DNA]</scope>
    <source>
        <strain evidence="5 6">F-1</strain>
    </source>
</reference>
<dbReference type="InterPro" id="IPR004437">
    <property type="entry name" value="ParB/RepB/Spo0J"/>
</dbReference>
<comment type="caution">
    <text evidence="5">The sequence shown here is derived from an EMBL/GenBank/DDBJ whole genome shotgun (WGS) entry which is preliminary data.</text>
</comment>
<dbReference type="InterPro" id="IPR057240">
    <property type="entry name" value="ParB_dimer_C"/>
</dbReference>
<evidence type="ECO:0000256" key="2">
    <source>
        <dbReference type="ARBA" id="ARBA00022829"/>
    </source>
</evidence>
<dbReference type="CDD" id="cd16393">
    <property type="entry name" value="SPO0J_N"/>
    <property type="match status" value="1"/>
</dbReference>
<dbReference type="PANTHER" id="PTHR33375">
    <property type="entry name" value="CHROMOSOME-PARTITIONING PROTEIN PARB-RELATED"/>
    <property type="match status" value="1"/>
</dbReference>
<name>A0A7K1KNP3_9BACT</name>
<dbReference type="InterPro" id="IPR041468">
    <property type="entry name" value="HTH_ParB/Spo0J"/>
</dbReference>
<evidence type="ECO:0000256" key="3">
    <source>
        <dbReference type="ARBA" id="ARBA00023125"/>
    </source>
</evidence>
<comment type="similarity">
    <text evidence="1">Belongs to the ParB family.</text>
</comment>
<dbReference type="GO" id="GO:0005694">
    <property type="term" value="C:chromosome"/>
    <property type="evidence" value="ECO:0007669"/>
    <property type="project" value="TreeGrafter"/>
</dbReference>